<dbReference type="CDD" id="cd23021">
    <property type="entry name" value="zf-HIT_IN80B"/>
    <property type="match status" value="1"/>
</dbReference>
<feature type="domain" description="INO80 complex subunit B-like conserved region" evidence="2">
    <location>
        <begin position="79"/>
        <end position="161"/>
    </location>
</feature>
<organism evidence="3 4">
    <name type="scientific">Salix koriyanagi</name>
    <dbReference type="NCBI Taxonomy" id="2511006"/>
    <lineage>
        <taxon>Eukaryota</taxon>
        <taxon>Viridiplantae</taxon>
        <taxon>Streptophyta</taxon>
        <taxon>Embryophyta</taxon>
        <taxon>Tracheophyta</taxon>
        <taxon>Spermatophyta</taxon>
        <taxon>Magnoliopsida</taxon>
        <taxon>eudicotyledons</taxon>
        <taxon>Gunneridae</taxon>
        <taxon>Pentapetalae</taxon>
        <taxon>rosids</taxon>
        <taxon>fabids</taxon>
        <taxon>Malpighiales</taxon>
        <taxon>Salicaceae</taxon>
        <taxon>Saliceae</taxon>
        <taxon>Salix</taxon>
    </lineage>
</organism>
<dbReference type="Pfam" id="PF04438">
    <property type="entry name" value="zf-HIT"/>
    <property type="match status" value="1"/>
</dbReference>
<dbReference type="GO" id="GO:0006338">
    <property type="term" value="P:chromatin remodeling"/>
    <property type="evidence" value="ECO:0007669"/>
    <property type="project" value="InterPro"/>
</dbReference>
<keyword evidence="4" id="KW-1185">Reference proteome</keyword>
<dbReference type="PANTHER" id="PTHR21561:SF14">
    <property type="entry name" value="HIT ZINC FINGER AND PAPA-1-LIKE DOMAIN-CONTAINING PROTEIN"/>
    <property type="match status" value="1"/>
</dbReference>
<feature type="compositionally biased region" description="Acidic residues" evidence="1">
    <location>
        <begin position="1"/>
        <end position="11"/>
    </location>
</feature>
<sequence>MEEEELGSDDDPTSKNKKPRKELADQSVDSKKEMTVTTRQRALQTGKDASSGFPSLIEFPNGLPPAPPKKQKEKLTEVEQQLKRAEALQRRRMQVEKANRESEAEAIRKILGQDSTRKKREDKLKKRQEEMAQEKAANAMVLASDHVSIFDSKPCSYPPPREKCAAPSCTNPYKYRDSESKLPLCSLQCYKAIHEKVQPLTAC</sequence>
<evidence type="ECO:0000313" key="4">
    <source>
        <dbReference type="Proteomes" id="UP001151752"/>
    </source>
</evidence>
<reference evidence="3" key="1">
    <citation type="submission" date="2022-11" db="EMBL/GenBank/DDBJ databases">
        <authorList>
            <person name="Hyden B.L."/>
            <person name="Feng K."/>
            <person name="Yates T."/>
            <person name="Jawdy S."/>
            <person name="Smart L.B."/>
            <person name="Muchero W."/>
        </authorList>
    </citation>
    <scope>NUCLEOTIDE SEQUENCE</scope>
    <source>
        <tissue evidence="3">Shoot tip</tissue>
    </source>
</reference>
<evidence type="ECO:0000259" key="2">
    <source>
        <dbReference type="SMART" id="SM01406"/>
    </source>
</evidence>
<feature type="region of interest" description="Disordered" evidence="1">
    <location>
        <begin position="1"/>
        <end position="132"/>
    </location>
</feature>
<name>A0A9Q0VXW9_9ROSI</name>
<feature type="compositionally biased region" description="Basic and acidic residues" evidence="1">
    <location>
        <begin position="73"/>
        <end position="108"/>
    </location>
</feature>
<accession>A0A9Q0VXW9</accession>
<evidence type="ECO:0000313" key="3">
    <source>
        <dbReference type="EMBL" id="KAJ6757025.1"/>
    </source>
</evidence>
<evidence type="ECO:0000256" key="1">
    <source>
        <dbReference type="SAM" id="MobiDB-lite"/>
    </source>
</evidence>
<reference evidence="3" key="2">
    <citation type="journal article" date="2023" name="Int. J. Mol. Sci.">
        <title>De Novo Assembly and Annotation of 11 Diverse Shrub Willow (Salix) Genomes Reveals Novel Gene Organization in Sex-Linked Regions.</title>
        <authorList>
            <person name="Hyden B."/>
            <person name="Feng K."/>
            <person name="Yates T.B."/>
            <person name="Jawdy S."/>
            <person name="Cereghino C."/>
            <person name="Smart L.B."/>
            <person name="Muchero W."/>
        </authorList>
    </citation>
    <scope>NUCLEOTIDE SEQUENCE</scope>
    <source>
        <tissue evidence="3">Shoot tip</tissue>
    </source>
</reference>
<gene>
    <name evidence="3" type="ORF">OIU74_026310</name>
</gene>
<dbReference type="AlphaFoldDB" id="A0A9Q0VXW9"/>
<dbReference type="InterPro" id="IPR029523">
    <property type="entry name" value="INO80B/Ies2"/>
</dbReference>
<dbReference type="Pfam" id="PF04795">
    <property type="entry name" value="PAPA-1"/>
    <property type="match status" value="1"/>
</dbReference>
<dbReference type="Proteomes" id="UP001151752">
    <property type="component" value="Chromosome 13"/>
</dbReference>
<feature type="compositionally biased region" description="Basic and acidic residues" evidence="1">
    <location>
        <begin position="21"/>
        <end position="34"/>
    </location>
</feature>
<feature type="compositionally biased region" description="Basic and acidic residues" evidence="1">
    <location>
        <begin position="115"/>
        <end position="132"/>
    </location>
</feature>
<comment type="caution">
    <text evidence="3">The sequence shown here is derived from an EMBL/GenBank/DDBJ whole genome shotgun (WGS) entry which is preliminary data.</text>
</comment>
<protein>
    <submittedName>
        <fullName evidence="3">INO80 COMPLEX SUBUNIT B</fullName>
    </submittedName>
</protein>
<dbReference type="GO" id="GO:0031011">
    <property type="term" value="C:Ino80 complex"/>
    <property type="evidence" value="ECO:0007669"/>
    <property type="project" value="InterPro"/>
</dbReference>
<dbReference type="EMBL" id="JAPFFM010000007">
    <property type="protein sequence ID" value="KAJ6757025.1"/>
    <property type="molecule type" value="Genomic_DNA"/>
</dbReference>
<proteinExistence type="predicted"/>
<dbReference type="SMART" id="SM01406">
    <property type="entry name" value="PAPA-1"/>
    <property type="match status" value="1"/>
</dbReference>
<dbReference type="InterPro" id="IPR006880">
    <property type="entry name" value="INO80B_C"/>
</dbReference>
<dbReference type="InterPro" id="IPR007529">
    <property type="entry name" value="Znf_HIT"/>
</dbReference>
<dbReference type="PANTHER" id="PTHR21561">
    <property type="entry name" value="INO80 COMPLEX SUBUNIT B"/>
    <property type="match status" value="1"/>
</dbReference>